<organism evidence="2 3">
    <name type="scientific">Amanita muscaria (strain Koide BX008)</name>
    <dbReference type="NCBI Taxonomy" id="946122"/>
    <lineage>
        <taxon>Eukaryota</taxon>
        <taxon>Fungi</taxon>
        <taxon>Dikarya</taxon>
        <taxon>Basidiomycota</taxon>
        <taxon>Agaricomycotina</taxon>
        <taxon>Agaricomycetes</taxon>
        <taxon>Agaricomycetidae</taxon>
        <taxon>Agaricales</taxon>
        <taxon>Pluteineae</taxon>
        <taxon>Amanitaceae</taxon>
        <taxon>Amanita</taxon>
    </lineage>
</organism>
<evidence type="ECO:0000256" key="1">
    <source>
        <dbReference type="SAM" id="Phobius"/>
    </source>
</evidence>
<feature type="transmembrane region" description="Helical" evidence="1">
    <location>
        <begin position="20"/>
        <end position="44"/>
    </location>
</feature>
<keyword evidence="1" id="KW-0472">Membrane</keyword>
<evidence type="ECO:0000313" key="3">
    <source>
        <dbReference type="Proteomes" id="UP000054549"/>
    </source>
</evidence>
<accession>A0A0C2WMB0</accession>
<protein>
    <submittedName>
        <fullName evidence="2">Uncharacterized protein</fullName>
    </submittedName>
</protein>
<sequence length="82" mass="9366">MGHKHHSSTICSNTYFRSFFFLLSCGLGFCILILGLLLCTLRILRGCKRKPAIWVTHLHGDCYNNITIFRLLQVANCCVQPH</sequence>
<dbReference type="Proteomes" id="UP000054549">
    <property type="component" value="Unassembled WGS sequence"/>
</dbReference>
<dbReference type="EMBL" id="KN818267">
    <property type="protein sequence ID" value="KIL62707.1"/>
    <property type="molecule type" value="Genomic_DNA"/>
</dbReference>
<proteinExistence type="predicted"/>
<dbReference type="AlphaFoldDB" id="A0A0C2WMB0"/>
<gene>
    <name evidence="2" type="ORF">M378DRAFT_747558</name>
</gene>
<evidence type="ECO:0000313" key="2">
    <source>
        <dbReference type="EMBL" id="KIL62707.1"/>
    </source>
</evidence>
<dbReference type="InParanoid" id="A0A0C2WMB0"/>
<reference evidence="2 3" key="1">
    <citation type="submission" date="2014-04" db="EMBL/GenBank/DDBJ databases">
        <title>Evolutionary Origins and Diversification of the Mycorrhizal Mutualists.</title>
        <authorList>
            <consortium name="DOE Joint Genome Institute"/>
            <consortium name="Mycorrhizal Genomics Consortium"/>
            <person name="Kohler A."/>
            <person name="Kuo A."/>
            <person name="Nagy L.G."/>
            <person name="Floudas D."/>
            <person name="Copeland A."/>
            <person name="Barry K.W."/>
            <person name="Cichocki N."/>
            <person name="Veneault-Fourrey C."/>
            <person name="LaButti K."/>
            <person name="Lindquist E.A."/>
            <person name="Lipzen A."/>
            <person name="Lundell T."/>
            <person name="Morin E."/>
            <person name="Murat C."/>
            <person name="Riley R."/>
            <person name="Ohm R."/>
            <person name="Sun H."/>
            <person name="Tunlid A."/>
            <person name="Henrissat B."/>
            <person name="Grigoriev I.V."/>
            <person name="Hibbett D.S."/>
            <person name="Martin F."/>
        </authorList>
    </citation>
    <scope>NUCLEOTIDE SEQUENCE [LARGE SCALE GENOMIC DNA]</scope>
    <source>
        <strain evidence="2 3">Koide BX008</strain>
    </source>
</reference>
<name>A0A0C2WMB0_AMAMK</name>
<keyword evidence="1" id="KW-0812">Transmembrane</keyword>
<dbReference type="HOGENOM" id="CLU_2557822_0_0_1"/>
<keyword evidence="1" id="KW-1133">Transmembrane helix</keyword>
<keyword evidence="3" id="KW-1185">Reference proteome</keyword>